<dbReference type="PANTHER" id="PTHR46148">
    <property type="entry name" value="CHROMO DOMAIN-CONTAINING PROTEIN"/>
    <property type="match status" value="1"/>
</dbReference>
<dbReference type="InterPro" id="IPR056924">
    <property type="entry name" value="SH3_Tf2-1"/>
</dbReference>
<feature type="domain" description="Tf2-1-like SH3-like" evidence="1">
    <location>
        <begin position="3"/>
        <end position="67"/>
    </location>
</feature>
<dbReference type="RefSeq" id="XP_016479497.1">
    <property type="nucleotide sequence ID" value="XM_016624011.1"/>
</dbReference>
<organism evidence="2">
    <name type="scientific">Nicotiana tabacum</name>
    <name type="common">Common tobacco</name>
    <dbReference type="NCBI Taxonomy" id="4097"/>
    <lineage>
        <taxon>Eukaryota</taxon>
        <taxon>Viridiplantae</taxon>
        <taxon>Streptophyta</taxon>
        <taxon>Embryophyta</taxon>
        <taxon>Tracheophyta</taxon>
        <taxon>Spermatophyta</taxon>
        <taxon>Magnoliopsida</taxon>
        <taxon>eudicotyledons</taxon>
        <taxon>Gunneridae</taxon>
        <taxon>Pentapetalae</taxon>
        <taxon>asterids</taxon>
        <taxon>lamiids</taxon>
        <taxon>Solanales</taxon>
        <taxon>Solanaceae</taxon>
        <taxon>Nicotianoideae</taxon>
        <taxon>Nicotianeae</taxon>
        <taxon>Nicotiana</taxon>
    </lineage>
</organism>
<sequence>MVGEKLWLIVSPMKGIIWFGKKRKLSPWYIGHFDVLERIREVAYKLTFPPSLLSVHPVFHVSMLRKYNGDPSYVLDISTGQLDGDLPYDVEPVAILDRQIRNLR</sequence>
<dbReference type="KEGG" id="nta:107800778"/>
<dbReference type="OrthoDB" id="1297073at2759"/>
<dbReference type="Pfam" id="PF24626">
    <property type="entry name" value="SH3_Tf2-1"/>
    <property type="match status" value="1"/>
</dbReference>
<dbReference type="AlphaFoldDB" id="A0A1S4ARX4"/>
<gene>
    <name evidence="2" type="primary">LOC107800778</name>
</gene>
<protein>
    <recommendedName>
        <fullName evidence="1">Tf2-1-like SH3-like domain-containing protein</fullName>
    </recommendedName>
</protein>
<evidence type="ECO:0000259" key="1">
    <source>
        <dbReference type="Pfam" id="PF24626"/>
    </source>
</evidence>
<reference evidence="2" key="1">
    <citation type="submission" date="2025-08" db="UniProtKB">
        <authorList>
            <consortium name="RefSeq"/>
        </authorList>
    </citation>
    <scope>IDENTIFICATION</scope>
</reference>
<evidence type="ECO:0000313" key="2">
    <source>
        <dbReference type="RefSeq" id="XP_016479497.1"/>
    </source>
</evidence>
<proteinExistence type="predicted"/>
<accession>A0A1S4ARX4</accession>
<name>A0A1S4ARX4_TOBAC</name>
<dbReference type="PANTHER" id="PTHR46148:SF60">
    <property type="entry name" value="CHROMO DOMAIN-CONTAINING PROTEIN"/>
    <property type="match status" value="1"/>
</dbReference>
<dbReference type="PaxDb" id="4097-A0A1S4ARX4"/>